<protein>
    <submittedName>
        <fullName evidence="6">ABC transporter, substrate-binding protein (Cluster 3, basic aa/glutamine/opines)</fullName>
    </submittedName>
</protein>
<evidence type="ECO:0000256" key="2">
    <source>
        <dbReference type="ARBA" id="ARBA00022448"/>
    </source>
</evidence>
<dbReference type="InterPro" id="IPR006311">
    <property type="entry name" value="TAT_signal"/>
</dbReference>
<feature type="chain" id="PRO_5027020263" evidence="4">
    <location>
        <begin position="32"/>
        <end position="298"/>
    </location>
</feature>
<evidence type="ECO:0000256" key="4">
    <source>
        <dbReference type="SAM" id="SignalP"/>
    </source>
</evidence>
<name>A0A6J4J0M3_9CHLR</name>
<keyword evidence="3 4" id="KW-0732">Signal</keyword>
<sequence>MAFSRRTLVAGAAGSPIAALLAACGANQQTAAPSSISSPASGAATAFPATSHMAKIMQRGKLIAGVKQDQPLFGMLNPRTNAIEGFDVDVVKEITKALFNTKDDPFPSKLELRGVTSAQRIPLLQEAAVDIIAATMTVTDERKQQIDFSDTYYMAGQSLLVKKESTITKIQDLDKADKTVCSATGSTSEQNITKFAPAAQKLLFAGYAECLTAIQQGRADALSTDDIILAGYLDTDPTLKMVGGQFTQEPYGLGIAKASTGFQEFVNNELRKMKTDGRWKAIYTKWLGMTGPTPEPPK</sequence>
<accession>A0A6J4J0M3</accession>
<comment type="similarity">
    <text evidence="1">Belongs to the bacterial solute-binding protein 3 family.</text>
</comment>
<evidence type="ECO:0000313" key="6">
    <source>
        <dbReference type="EMBL" id="CAA9266129.1"/>
    </source>
</evidence>
<dbReference type="GO" id="GO:0006865">
    <property type="term" value="P:amino acid transport"/>
    <property type="evidence" value="ECO:0007669"/>
    <property type="project" value="TreeGrafter"/>
</dbReference>
<dbReference type="Gene3D" id="3.40.190.10">
    <property type="entry name" value="Periplasmic binding protein-like II"/>
    <property type="match status" value="2"/>
</dbReference>
<dbReference type="PANTHER" id="PTHR30085:SF6">
    <property type="entry name" value="ABC TRANSPORTER GLUTAMINE-BINDING PROTEIN GLNH"/>
    <property type="match status" value="1"/>
</dbReference>
<keyword evidence="2" id="KW-0813">Transport</keyword>
<evidence type="ECO:0000256" key="3">
    <source>
        <dbReference type="ARBA" id="ARBA00022729"/>
    </source>
</evidence>
<dbReference type="SMART" id="SM00062">
    <property type="entry name" value="PBPb"/>
    <property type="match status" value="1"/>
</dbReference>
<dbReference type="Pfam" id="PF00497">
    <property type="entry name" value="SBP_bac_3"/>
    <property type="match status" value="1"/>
</dbReference>
<dbReference type="EMBL" id="CADCTC010000167">
    <property type="protein sequence ID" value="CAA9266129.1"/>
    <property type="molecule type" value="Genomic_DNA"/>
</dbReference>
<dbReference type="PROSITE" id="PS51257">
    <property type="entry name" value="PROKAR_LIPOPROTEIN"/>
    <property type="match status" value="1"/>
</dbReference>
<feature type="domain" description="Solute-binding protein family 3/N-terminal" evidence="5">
    <location>
        <begin position="61"/>
        <end position="290"/>
    </location>
</feature>
<evidence type="ECO:0000256" key="1">
    <source>
        <dbReference type="ARBA" id="ARBA00010333"/>
    </source>
</evidence>
<organism evidence="6">
    <name type="scientific">uncultured Chloroflexota bacterium</name>
    <dbReference type="NCBI Taxonomy" id="166587"/>
    <lineage>
        <taxon>Bacteria</taxon>
        <taxon>Bacillati</taxon>
        <taxon>Chloroflexota</taxon>
        <taxon>environmental samples</taxon>
    </lineage>
</organism>
<dbReference type="PANTHER" id="PTHR30085">
    <property type="entry name" value="AMINO ACID ABC TRANSPORTER PERMEASE"/>
    <property type="match status" value="1"/>
</dbReference>
<dbReference type="GO" id="GO:0005576">
    <property type="term" value="C:extracellular region"/>
    <property type="evidence" value="ECO:0007669"/>
    <property type="project" value="TreeGrafter"/>
</dbReference>
<dbReference type="InterPro" id="IPR051455">
    <property type="entry name" value="Bact_solute-bind_prot3"/>
</dbReference>
<feature type="signal peptide" evidence="4">
    <location>
        <begin position="1"/>
        <end position="31"/>
    </location>
</feature>
<dbReference type="InterPro" id="IPR001638">
    <property type="entry name" value="Solute-binding_3/MltF_N"/>
</dbReference>
<reference evidence="6" key="1">
    <citation type="submission" date="2020-02" db="EMBL/GenBank/DDBJ databases">
        <authorList>
            <person name="Meier V. D."/>
        </authorList>
    </citation>
    <scope>NUCLEOTIDE SEQUENCE</scope>
    <source>
        <strain evidence="6">AVDCRST_MAG77</strain>
    </source>
</reference>
<dbReference type="PROSITE" id="PS51318">
    <property type="entry name" value="TAT"/>
    <property type="match status" value="1"/>
</dbReference>
<dbReference type="AlphaFoldDB" id="A0A6J4J0M3"/>
<proteinExistence type="inferred from homology"/>
<evidence type="ECO:0000259" key="5">
    <source>
        <dbReference type="SMART" id="SM00062"/>
    </source>
</evidence>
<dbReference type="SUPFAM" id="SSF53850">
    <property type="entry name" value="Periplasmic binding protein-like II"/>
    <property type="match status" value="1"/>
</dbReference>
<gene>
    <name evidence="6" type="ORF">AVDCRST_MAG77-2922</name>
</gene>
<dbReference type="CDD" id="cd13690">
    <property type="entry name" value="PBP2_GluB"/>
    <property type="match status" value="1"/>
</dbReference>
<dbReference type="GO" id="GO:0030288">
    <property type="term" value="C:outer membrane-bounded periplasmic space"/>
    <property type="evidence" value="ECO:0007669"/>
    <property type="project" value="TreeGrafter"/>
</dbReference>